<proteinExistence type="predicted"/>
<name>A0ABW5NTB5_9FLAO</name>
<dbReference type="CDD" id="cd00038">
    <property type="entry name" value="CAP_ED"/>
    <property type="match status" value="1"/>
</dbReference>
<reference evidence="3" key="1">
    <citation type="journal article" date="2019" name="Int. J. Syst. Evol. Microbiol.">
        <title>The Global Catalogue of Microorganisms (GCM) 10K type strain sequencing project: providing services to taxonomists for standard genome sequencing and annotation.</title>
        <authorList>
            <consortium name="The Broad Institute Genomics Platform"/>
            <consortium name="The Broad Institute Genome Sequencing Center for Infectious Disease"/>
            <person name="Wu L."/>
            <person name="Ma J."/>
        </authorList>
    </citation>
    <scope>NUCLEOTIDE SEQUENCE [LARGE SCALE GENOMIC DNA]</scope>
    <source>
        <strain evidence="3">KCTC 42107</strain>
    </source>
</reference>
<sequence length="192" mass="22177">MLPEFESYLKKNADFPEEVIKAMYNLAIVKTLKRNESLLQAGDVCRYKVFIAKGLLRCYVTGGNGNEHILQFCPENSWTLDVESYDNQIPSTTNIAAIEPSVVLLWTKSDFEKLRIDFPVLKQFSEILISRSIYQNRHRVATTLSATPEEKYEDFVTRYPNLLSRLPLHMIAAYMGISLKTLTRIRHSQLNR</sequence>
<dbReference type="Pfam" id="PF00027">
    <property type="entry name" value="cNMP_binding"/>
    <property type="match status" value="1"/>
</dbReference>
<dbReference type="RefSeq" id="WP_379820732.1">
    <property type="nucleotide sequence ID" value="NZ_JBHUMD010000017.1"/>
</dbReference>
<comment type="caution">
    <text evidence="2">The sequence shown here is derived from an EMBL/GenBank/DDBJ whole genome shotgun (WGS) entry which is preliminary data.</text>
</comment>
<organism evidence="2 3">
    <name type="scientific">Flavobacterium suzhouense</name>
    <dbReference type="NCBI Taxonomy" id="1529638"/>
    <lineage>
        <taxon>Bacteria</taxon>
        <taxon>Pseudomonadati</taxon>
        <taxon>Bacteroidota</taxon>
        <taxon>Flavobacteriia</taxon>
        <taxon>Flavobacteriales</taxon>
        <taxon>Flavobacteriaceae</taxon>
        <taxon>Flavobacterium</taxon>
    </lineage>
</organism>
<dbReference type="Gene3D" id="2.60.120.10">
    <property type="entry name" value="Jelly Rolls"/>
    <property type="match status" value="1"/>
</dbReference>
<protein>
    <submittedName>
        <fullName evidence="2">Crp/Fnr family transcriptional regulator</fullName>
    </submittedName>
</protein>
<dbReference type="EMBL" id="JBHUMD010000017">
    <property type="protein sequence ID" value="MFD2602256.1"/>
    <property type="molecule type" value="Genomic_DNA"/>
</dbReference>
<evidence type="ECO:0000259" key="1">
    <source>
        <dbReference type="Pfam" id="PF00027"/>
    </source>
</evidence>
<evidence type="ECO:0000313" key="2">
    <source>
        <dbReference type="EMBL" id="MFD2602256.1"/>
    </source>
</evidence>
<keyword evidence="3" id="KW-1185">Reference proteome</keyword>
<dbReference type="InterPro" id="IPR014710">
    <property type="entry name" value="RmlC-like_jellyroll"/>
</dbReference>
<feature type="domain" description="Cyclic nucleotide-binding" evidence="1">
    <location>
        <begin position="30"/>
        <end position="114"/>
    </location>
</feature>
<dbReference type="InterPro" id="IPR018490">
    <property type="entry name" value="cNMP-bd_dom_sf"/>
</dbReference>
<dbReference type="InterPro" id="IPR000595">
    <property type="entry name" value="cNMP-bd_dom"/>
</dbReference>
<gene>
    <name evidence="2" type="ORF">ACFSR3_09330</name>
</gene>
<dbReference type="Proteomes" id="UP001597480">
    <property type="component" value="Unassembled WGS sequence"/>
</dbReference>
<dbReference type="SUPFAM" id="SSF51206">
    <property type="entry name" value="cAMP-binding domain-like"/>
    <property type="match status" value="1"/>
</dbReference>
<accession>A0ABW5NTB5</accession>
<evidence type="ECO:0000313" key="3">
    <source>
        <dbReference type="Proteomes" id="UP001597480"/>
    </source>
</evidence>